<gene>
    <name evidence="2" type="ORF">BCR34DRAFT_600494</name>
</gene>
<evidence type="ECO:0000256" key="1">
    <source>
        <dbReference type="SAM" id="MobiDB-lite"/>
    </source>
</evidence>
<dbReference type="EMBL" id="MCFA01000049">
    <property type="protein sequence ID" value="ORY12601.1"/>
    <property type="molecule type" value="Genomic_DNA"/>
</dbReference>
<evidence type="ECO:0000313" key="2">
    <source>
        <dbReference type="EMBL" id="ORY12601.1"/>
    </source>
</evidence>
<sequence length="1386" mass="156155">MAVEMENVAVPIELSAFVLTPECANGSGPARIAPIVQPNYIGLRLDEALMQHDLVEHVDFHNTAPAKLNPRLTDIGATTFDANPPKYRRNRMGVYLHWSLPRCYRAAKRAKADKDPPTDATNQDDPSMPSFPSVPNRWILVRRLNSQASEDGKKLPTFQSWLVESNRVRKIQDIDDSVDLEVDVSPFMRAETGQEPLNWDRVLKQQAEVFIGKRVEYSGWRSPDPAWTESETKGHPDFMENLTVLASSNPVFPDYVPHNGGVFSIVDNFKYTASDGSTKYLTEAKADYFVVGWNSISEKDLLVSEKDRLKDVLEDVKMTLPLPKIIESSTDQEKAERKNLEDILNTRKSTRSILHGAVYSVSFKWGSKPPSLAEEAAEKFGPKFNMEPLSMGVTPIDGIMTFIRAHRDPNDAKKVSSEVEKVFGDTDADDIASMVLALGDLLYAADDSFNERVKAQDLNLYEGHYAKSQEAGYRWAFAEESSGQSPKTPTTEQFNELMSLNEKQTRLDGLERQLSQKRWDLFSEWWKYVSDKTNIKRATQGDYSKRVVDLKSEIAALVSIADQELRPDLKKALENPSYKRVLQSPFYTRREPTLCIAGIDSGWPKDFLDALPVRLHHQITAPKAPEVFGSVKNPFPKALEETALKILGECVARSENDFATDKPILKGFKGWGNANPFQPMFVEWEALYFHLDRSKWTVGVRPSPVGLANSQVRYGVNELLSKNLDNQKDFRFIRGRSLILPQPVFSLQAAVQAVVDSGDPDSPFKDQKDIDKLLNGIGKLQFISCPLSGLQEHLTTRIIGGTHVKPTVNVNKRGQTVIPLPPAAQSDINLFENDLTLIESRSDLTPYGNLQRFSSESYPKPPFKGVMHGQMMITKLNIIDKFGQAIALPAPGKKLRIPPPIPESVHPCLSDFLTPDILNGQINSIYAEDRRPDHGQWPLCRFMQLTPAINQNARINACFVNRGMDSLKHPRTKAPFWLETENDKPETPIFGWIIVNYQNSGLQFFRPDGRFYREVRVGGPHGTALGSKWLPFDPPKEDKLDTMEDTQLDELIKKLTKKEDKGEFLKSFFHMINGAIKTMPFPPSEYSGYANALVGKPLALVNVGFSLELAISALTAQNTLGKTPKSELRTEQDELSSYRFPFKIGDVDRPFDGVVGYFNTDNKVDGRTDWDTMYTYFPDEANNNFVKITPKNFPRLSPHYIDPKKLTTTSTDTTTFESYRQAQAAQFTITTMLIDPYTPIHAYSPILPIKSLAVPPWSIQKAFTRMTAFFRLGPSLISVDVPAKYDDKRKLDPESWSTPLPDGGASNDKPTMPAIRLPISGKKGLWRWLQPYDVKSEGKADTAPHDTLFNEMDVIQEDSTIRKDRPPYTFVEGYLQLARPLLKDIA</sequence>
<feature type="region of interest" description="Disordered" evidence="1">
    <location>
        <begin position="1290"/>
        <end position="1313"/>
    </location>
</feature>
<name>A0A1Y1ZQR9_9PLEO</name>
<dbReference type="Proteomes" id="UP000193144">
    <property type="component" value="Unassembled WGS sequence"/>
</dbReference>
<evidence type="ECO:0000313" key="3">
    <source>
        <dbReference type="Proteomes" id="UP000193144"/>
    </source>
</evidence>
<reference evidence="2 3" key="1">
    <citation type="submission" date="2016-07" db="EMBL/GenBank/DDBJ databases">
        <title>Pervasive Adenine N6-methylation of Active Genes in Fungi.</title>
        <authorList>
            <consortium name="DOE Joint Genome Institute"/>
            <person name="Mondo S.J."/>
            <person name="Dannebaum R.O."/>
            <person name="Kuo R.C."/>
            <person name="Labutti K."/>
            <person name="Haridas S."/>
            <person name="Kuo A."/>
            <person name="Salamov A."/>
            <person name="Ahrendt S.R."/>
            <person name="Lipzen A."/>
            <person name="Sullivan W."/>
            <person name="Andreopoulos W.B."/>
            <person name="Clum A."/>
            <person name="Lindquist E."/>
            <person name="Daum C."/>
            <person name="Ramamoorthy G.K."/>
            <person name="Gryganskyi A."/>
            <person name="Culley D."/>
            <person name="Magnuson J.K."/>
            <person name="James T.Y."/>
            <person name="O'Malley M.A."/>
            <person name="Stajich J.E."/>
            <person name="Spatafora J.W."/>
            <person name="Visel A."/>
            <person name="Grigoriev I.V."/>
        </authorList>
    </citation>
    <scope>NUCLEOTIDE SEQUENCE [LARGE SCALE GENOMIC DNA]</scope>
    <source>
        <strain evidence="2 3">CBS 115471</strain>
    </source>
</reference>
<dbReference type="OrthoDB" id="2992173at2759"/>
<proteinExistence type="predicted"/>
<keyword evidence="3" id="KW-1185">Reference proteome</keyword>
<protein>
    <submittedName>
        <fullName evidence="2">Uncharacterized protein</fullName>
    </submittedName>
</protein>
<accession>A0A1Y1ZQR9</accession>
<comment type="caution">
    <text evidence="2">The sequence shown here is derived from an EMBL/GenBank/DDBJ whole genome shotgun (WGS) entry which is preliminary data.</text>
</comment>
<dbReference type="STRING" id="1231657.A0A1Y1ZQR9"/>
<organism evidence="2 3">
    <name type="scientific">Clohesyomyces aquaticus</name>
    <dbReference type="NCBI Taxonomy" id="1231657"/>
    <lineage>
        <taxon>Eukaryota</taxon>
        <taxon>Fungi</taxon>
        <taxon>Dikarya</taxon>
        <taxon>Ascomycota</taxon>
        <taxon>Pezizomycotina</taxon>
        <taxon>Dothideomycetes</taxon>
        <taxon>Pleosporomycetidae</taxon>
        <taxon>Pleosporales</taxon>
        <taxon>Lindgomycetaceae</taxon>
        <taxon>Clohesyomyces</taxon>
    </lineage>
</organism>
<feature type="region of interest" description="Disordered" evidence="1">
    <location>
        <begin position="108"/>
        <end position="133"/>
    </location>
</feature>